<evidence type="ECO:0000256" key="1">
    <source>
        <dbReference type="ARBA" id="ARBA00004141"/>
    </source>
</evidence>
<dbReference type="Pfam" id="PF20684">
    <property type="entry name" value="Fung_rhodopsin"/>
    <property type="match status" value="1"/>
</dbReference>
<dbReference type="EMBL" id="JAQJAE010000001">
    <property type="protein sequence ID" value="KAJ5615143.1"/>
    <property type="molecule type" value="Genomic_DNA"/>
</dbReference>
<accession>A0AAD6EDJ5</accession>
<dbReference type="PANTHER" id="PTHR33048">
    <property type="entry name" value="PTH11-LIKE INTEGRAL MEMBRANE PROTEIN (AFU_ORTHOLOGUE AFUA_5G11245)"/>
    <property type="match status" value="1"/>
</dbReference>
<keyword evidence="2 6" id="KW-0812">Transmembrane</keyword>
<dbReference type="GO" id="GO:0016020">
    <property type="term" value="C:membrane"/>
    <property type="evidence" value="ECO:0007669"/>
    <property type="project" value="UniProtKB-SubCell"/>
</dbReference>
<evidence type="ECO:0000259" key="7">
    <source>
        <dbReference type="Pfam" id="PF20684"/>
    </source>
</evidence>
<dbReference type="RefSeq" id="XP_056756310.1">
    <property type="nucleotide sequence ID" value="XM_056891315.1"/>
</dbReference>
<sequence length="378" mass="42299">MGRNSRSEVILTVSWIETCIGLFIFSLRFLSNWKFVERFRWDFAIAGLTVATETTAQVFLQLSVNAGMGHHLDDLSNSQIVTALHWSWVFQLLAITASMLGKLAILAFLVQIRGRHEKKPWFLIILGVLIGTINTTVLGTILGQCKPMNKLWDDSVEGTCNPGRKVNQNYSFFQASFNALSDVLLAVYPVHLFWKLQMKLRIKIVLSVLMGLGWIAAVCSAVKTYELKALTETTDITYAQSDLLIWASTEAWIIIMVGCVPPTRPLMDKVFQRLGLSSKKTPAPYQYHGSSGHAAHGTNKSNLASHSNLQSNAYWGRKQPSEDDCPNWMEFNTFGGTHGSQEHIVNETKGVTIRTDIETHFEDVERHSGRSPGVTHIC</sequence>
<evidence type="ECO:0000256" key="2">
    <source>
        <dbReference type="ARBA" id="ARBA00022692"/>
    </source>
</evidence>
<evidence type="ECO:0000313" key="8">
    <source>
        <dbReference type="EMBL" id="KAJ5615143.1"/>
    </source>
</evidence>
<dbReference type="AlphaFoldDB" id="A0AAD6EDJ5"/>
<evidence type="ECO:0000256" key="6">
    <source>
        <dbReference type="SAM" id="Phobius"/>
    </source>
</evidence>
<feature type="transmembrane region" description="Helical" evidence="6">
    <location>
        <begin position="12"/>
        <end position="31"/>
    </location>
</feature>
<gene>
    <name evidence="8" type="ORF">N7537_000257</name>
</gene>
<keyword evidence="3 6" id="KW-1133">Transmembrane helix</keyword>
<evidence type="ECO:0000256" key="4">
    <source>
        <dbReference type="ARBA" id="ARBA00023136"/>
    </source>
</evidence>
<dbReference type="GeneID" id="81581557"/>
<feature type="transmembrane region" description="Helical" evidence="6">
    <location>
        <begin position="121"/>
        <end position="142"/>
    </location>
</feature>
<feature type="transmembrane region" description="Helical" evidence="6">
    <location>
        <begin position="243"/>
        <end position="263"/>
    </location>
</feature>
<comment type="similarity">
    <text evidence="5">Belongs to the SAT4 family.</text>
</comment>
<evidence type="ECO:0000256" key="3">
    <source>
        <dbReference type="ARBA" id="ARBA00022989"/>
    </source>
</evidence>
<name>A0AAD6EDJ5_9EURO</name>
<feature type="domain" description="Rhodopsin" evidence="7">
    <location>
        <begin position="27"/>
        <end position="268"/>
    </location>
</feature>
<evidence type="ECO:0000256" key="5">
    <source>
        <dbReference type="ARBA" id="ARBA00038359"/>
    </source>
</evidence>
<proteinExistence type="inferred from homology"/>
<evidence type="ECO:0000313" key="9">
    <source>
        <dbReference type="Proteomes" id="UP001213799"/>
    </source>
</evidence>
<dbReference type="Proteomes" id="UP001213799">
    <property type="component" value="Unassembled WGS sequence"/>
</dbReference>
<comment type="caution">
    <text evidence="8">The sequence shown here is derived from an EMBL/GenBank/DDBJ whole genome shotgun (WGS) entry which is preliminary data.</text>
</comment>
<feature type="transmembrane region" description="Helical" evidence="6">
    <location>
        <begin position="88"/>
        <end position="109"/>
    </location>
</feature>
<dbReference type="InterPro" id="IPR052337">
    <property type="entry name" value="SAT4-like"/>
</dbReference>
<organism evidence="8 9">
    <name type="scientific">Penicillium hordei</name>
    <dbReference type="NCBI Taxonomy" id="40994"/>
    <lineage>
        <taxon>Eukaryota</taxon>
        <taxon>Fungi</taxon>
        <taxon>Dikarya</taxon>
        <taxon>Ascomycota</taxon>
        <taxon>Pezizomycotina</taxon>
        <taxon>Eurotiomycetes</taxon>
        <taxon>Eurotiomycetidae</taxon>
        <taxon>Eurotiales</taxon>
        <taxon>Aspergillaceae</taxon>
        <taxon>Penicillium</taxon>
    </lineage>
</organism>
<keyword evidence="9" id="KW-1185">Reference proteome</keyword>
<reference evidence="8" key="2">
    <citation type="submission" date="2023-01" db="EMBL/GenBank/DDBJ databases">
        <authorList>
            <person name="Petersen C."/>
        </authorList>
    </citation>
    <scope>NUCLEOTIDE SEQUENCE</scope>
    <source>
        <strain evidence="8">IBT 12815</strain>
    </source>
</reference>
<feature type="transmembrane region" description="Helical" evidence="6">
    <location>
        <begin position="204"/>
        <end position="223"/>
    </location>
</feature>
<dbReference type="InterPro" id="IPR049326">
    <property type="entry name" value="Rhodopsin_dom_fungi"/>
</dbReference>
<dbReference type="PANTHER" id="PTHR33048:SF165">
    <property type="entry name" value="INTEGRAL MEMBRANE PROTEIN"/>
    <property type="match status" value="1"/>
</dbReference>
<keyword evidence="4 6" id="KW-0472">Membrane</keyword>
<comment type="subcellular location">
    <subcellularLocation>
        <location evidence="1">Membrane</location>
        <topology evidence="1">Multi-pass membrane protein</topology>
    </subcellularLocation>
</comment>
<reference evidence="8" key="1">
    <citation type="journal article" date="2023" name="IMA Fungus">
        <title>Comparative genomic study of the Penicillium genus elucidates a diverse pangenome and 15 lateral gene transfer events.</title>
        <authorList>
            <person name="Petersen C."/>
            <person name="Sorensen T."/>
            <person name="Nielsen M.R."/>
            <person name="Sondergaard T.E."/>
            <person name="Sorensen J.L."/>
            <person name="Fitzpatrick D.A."/>
            <person name="Frisvad J.C."/>
            <person name="Nielsen K.L."/>
        </authorList>
    </citation>
    <scope>NUCLEOTIDE SEQUENCE</scope>
    <source>
        <strain evidence="8">IBT 12815</strain>
    </source>
</reference>
<protein>
    <recommendedName>
        <fullName evidence="7">Rhodopsin domain-containing protein</fullName>
    </recommendedName>
</protein>